<dbReference type="AlphaFoldDB" id="A0AAD8RBK3"/>
<feature type="compositionally biased region" description="Basic residues" evidence="1">
    <location>
        <begin position="291"/>
        <end position="300"/>
    </location>
</feature>
<accession>A0AAD8RBK3</accession>
<proteinExistence type="predicted"/>
<evidence type="ECO:0000313" key="2">
    <source>
        <dbReference type="EMBL" id="KAK1616944.1"/>
    </source>
</evidence>
<organism evidence="2 3">
    <name type="scientific">Lolium multiflorum</name>
    <name type="common">Italian ryegrass</name>
    <name type="synonym">Lolium perenne subsp. multiflorum</name>
    <dbReference type="NCBI Taxonomy" id="4521"/>
    <lineage>
        <taxon>Eukaryota</taxon>
        <taxon>Viridiplantae</taxon>
        <taxon>Streptophyta</taxon>
        <taxon>Embryophyta</taxon>
        <taxon>Tracheophyta</taxon>
        <taxon>Spermatophyta</taxon>
        <taxon>Magnoliopsida</taxon>
        <taxon>Liliopsida</taxon>
        <taxon>Poales</taxon>
        <taxon>Poaceae</taxon>
        <taxon>BOP clade</taxon>
        <taxon>Pooideae</taxon>
        <taxon>Poodae</taxon>
        <taxon>Poeae</taxon>
        <taxon>Poeae Chloroplast Group 2 (Poeae type)</taxon>
        <taxon>Loliodinae</taxon>
        <taxon>Loliinae</taxon>
        <taxon>Lolium</taxon>
    </lineage>
</organism>
<dbReference type="EMBL" id="JAUUTY010000006">
    <property type="protein sequence ID" value="KAK1616944.1"/>
    <property type="molecule type" value="Genomic_DNA"/>
</dbReference>
<name>A0AAD8RBK3_LOLMU</name>
<feature type="compositionally biased region" description="Basic and acidic residues" evidence="1">
    <location>
        <begin position="30"/>
        <end position="42"/>
    </location>
</feature>
<feature type="region of interest" description="Disordered" evidence="1">
    <location>
        <begin position="1"/>
        <end position="42"/>
    </location>
</feature>
<gene>
    <name evidence="2" type="ORF">QYE76_022461</name>
</gene>
<feature type="compositionally biased region" description="Low complexity" evidence="1">
    <location>
        <begin position="318"/>
        <end position="330"/>
    </location>
</feature>
<evidence type="ECO:0000313" key="3">
    <source>
        <dbReference type="Proteomes" id="UP001231189"/>
    </source>
</evidence>
<protein>
    <recommendedName>
        <fullName evidence="4">Retrotransposon Copia-like N-terminal domain-containing protein</fullName>
    </recommendedName>
</protein>
<dbReference type="Proteomes" id="UP001231189">
    <property type="component" value="Unassembled WGS sequence"/>
</dbReference>
<sequence>MDLDGPKIQQPPPPPSIAGGSWRRSRRHTSRDAALDEEHAEAGEEELLNPFSPFLSHASATLPNNPMALNTAPPPASFPASVIQTVAIRSHVPVTLDLAAGNYAQWRRFLLTVIGKFGLSDHIDPDAARRVDDPEWVMIDHAVVHWLYITVSPELLDVVMQPEDTAVTVWAAIASIFRDNQLSRAVYIDAEYQLRDLGQPVTETQQVFNLIRGLGRQYHAAIPHITSRVPLPSFLQVRSFLMLEEHRAEQASRQQAAHTLYTNRAPAPIPAPAPVALAQYGAPSSNGANRNKGRGKKGKGKAVDTGGGSPSAPPPAAPAARSPAAYPAPAAGANSWTGLVQAWPVAWRAPGAGVLGPRPGTPHQQAYMAAPQYMAAPHAPSSPYGYAAPPAGYGAPLFHGAGTPGA</sequence>
<dbReference type="PANTHER" id="PTHR47481:SF10">
    <property type="entry name" value="COPIA-LIKE POLYPROTEIN_RETROTRANSPOSON"/>
    <property type="match status" value="1"/>
</dbReference>
<evidence type="ECO:0008006" key="4">
    <source>
        <dbReference type="Google" id="ProtNLM"/>
    </source>
</evidence>
<feature type="region of interest" description="Disordered" evidence="1">
    <location>
        <begin position="277"/>
        <end position="330"/>
    </location>
</feature>
<keyword evidence="3" id="KW-1185">Reference proteome</keyword>
<dbReference type="PANTHER" id="PTHR47481">
    <property type="match status" value="1"/>
</dbReference>
<comment type="caution">
    <text evidence="2">The sequence shown here is derived from an EMBL/GenBank/DDBJ whole genome shotgun (WGS) entry which is preliminary data.</text>
</comment>
<evidence type="ECO:0000256" key="1">
    <source>
        <dbReference type="SAM" id="MobiDB-lite"/>
    </source>
</evidence>
<reference evidence="2" key="1">
    <citation type="submission" date="2023-07" db="EMBL/GenBank/DDBJ databases">
        <title>A chromosome-level genome assembly of Lolium multiflorum.</title>
        <authorList>
            <person name="Chen Y."/>
            <person name="Copetti D."/>
            <person name="Kolliker R."/>
            <person name="Studer B."/>
        </authorList>
    </citation>
    <scope>NUCLEOTIDE SEQUENCE</scope>
    <source>
        <strain evidence="2">02402/16</strain>
        <tissue evidence="2">Leaf</tissue>
    </source>
</reference>